<proteinExistence type="predicted"/>
<name>A0A423XTZ2_9ENTR</name>
<dbReference type="Proteomes" id="UP000285793">
    <property type="component" value="Unassembled WGS sequence"/>
</dbReference>
<evidence type="ECO:0008006" key="3">
    <source>
        <dbReference type="Google" id="ProtNLM"/>
    </source>
</evidence>
<protein>
    <recommendedName>
        <fullName evidence="3">Phage protein GP46</fullName>
    </recommendedName>
</protein>
<gene>
    <name evidence="1" type="ORF">C3E80_16570</name>
</gene>
<dbReference type="RefSeq" id="WP_123948877.1">
    <property type="nucleotide sequence ID" value="NZ_JAWIRI010000001.1"/>
</dbReference>
<dbReference type="Pfam" id="PF07409">
    <property type="entry name" value="GP46"/>
    <property type="match status" value="1"/>
</dbReference>
<evidence type="ECO:0000313" key="1">
    <source>
        <dbReference type="EMBL" id="ROW59991.1"/>
    </source>
</evidence>
<dbReference type="EMBL" id="PQJL01000016">
    <property type="protein sequence ID" value="ROW59991.1"/>
    <property type="molecule type" value="Genomic_DNA"/>
</dbReference>
<evidence type="ECO:0000313" key="2">
    <source>
        <dbReference type="Proteomes" id="UP000285793"/>
    </source>
</evidence>
<sequence>MIIFVNGLLKESTDYFDDLTRSVIISLFSWRRAEADDDTEMPFGWWGDTFPSVGNDRIGSRLYLLQRSKLTNATATRAKDYARQALAWMEEDGVAARVDVAATRTGINSLQLEVTIWQQDGSKHAIIFDDIWQEVLNG</sequence>
<dbReference type="AlphaFoldDB" id="A0A423XTZ2"/>
<accession>A0A423XTZ2</accession>
<dbReference type="InterPro" id="IPR010877">
    <property type="entry name" value="Phage_Mu_Gp46"/>
</dbReference>
<organism evidence="1 2">
    <name type="scientific">Cronobacter malonaticus</name>
    <dbReference type="NCBI Taxonomy" id="413503"/>
    <lineage>
        <taxon>Bacteria</taxon>
        <taxon>Pseudomonadati</taxon>
        <taxon>Pseudomonadota</taxon>
        <taxon>Gammaproteobacteria</taxon>
        <taxon>Enterobacterales</taxon>
        <taxon>Enterobacteriaceae</taxon>
        <taxon>Cronobacter</taxon>
    </lineage>
</organism>
<comment type="caution">
    <text evidence="1">The sequence shown here is derived from an EMBL/GenBank/DDBJ whole genome shotgun (WGS) entry which is preliminary data.</text>
</comment>
<reference evidence="1 2" key="1">
    <citation type="journal article" date="2018" name="Front. Microbiol.">
        <title>An Investigation of an Acute Gastroenteritis Outbreak: Cronobacter sakazakii, a Potential Cause of Food-Borne Illness.</title>
        <authorList>
            <person name="Yong W."/>
            <person name="Guo B."/>
            <person name="Shi X."/>
            <person name="Cheng T."/>
            <person name="Chen M."/>
            <person name="Jiang X."/>
            <person name="Ye Y."/>
            <person name="Wang J."/>
            <person name="Xie G."/>
            <person name="Ding J."/>
        </authorList>
    </citation>
    <scope>NUCLEOTIDE SEQUENCE [LARGE SCALE GENOMIC DNA]</scope>
    <source>
        <strain evidence="1 2">S1</strain>
    </source>
</reference>